<dbReference type="RefSeq" id="WP_276233942.1">
    <property type="nucleotide sequence ID" value="NZ_CP119802.1"/>
</dbReference>
<keyword evidence="2" id="KW-1185">Reference proteome</keyword>
<evidence type="ECO:0000313" key="2">
    <source>
        <dbReference type="Proteomes" id="UP001596398"/>
    </source>
</evidence>
<gene>
    <name evidence="1" type="ORF">ACFQJ4_10785</name>
</gene>
<reference evidence="1 2" key="1">
    <citation type="journal article" date="2019" name="Int. J. Syst. Evol. Microbiol.">
        <title>The Global Catalogue of Microorganisms (GCM) 10K type strain sequencing project: providing services to taxonomists for standard genome sequencing and annotation.</title>
        <authorList>
            <consortium name="The Broad Institute Genomics Platform"/>
            <consortium name="The Broad Institute Genome Sequencing Center for Infectious Disease"/>
            <person name="Wu L."/>
            <person name="Ma J."/>
        </authorList>
    </citation>
    <scope>NUCLEOTIDE SEQUENCE [LARGE SCALE GENOMIC DNA]</scope>
    <source>
        <strain evidence="1 2">DT85</strain>
    </source>
</reference>
<dbReference type="Proteomes" id="UP001596398">
    <property type="component" value="Unassembled WGS sequence"/>
</dbReference>
<dbReference type="GeneID" id="79267499"/>
<protein>
    <submittedName>
        <fullName evidence="1">Uncharacterized protein</fullName>
    </submittedName>
</protein>
<dbReference type="InterPro" id="IPR055707">
    <property type="entry name" value="DUF7283"/>
</dbReference>
<sequence>MFDAPIDGWYAWLGASLVAAGALGVAAGLPTAPPPDAAGAARTVDSLAASAYAGSETASLDRADRIRLTPRGVSLRGPDGTAHADFEYGPVTPVRDDGPLAAVLAGEPPGDVFADPTEFAVVAHGARTGDPGWRAAPDRLRVRRVTWGGVDVTLVG</sequence>
<comment type="caution">
    <text evidence="1">The sequence shown here is derived from an EMBL/GenBank/DDBJ whole genome shotgun (WGS) entry which is preliminary data.</text>
</comment>
<dbReference type="AlphaFoldDB" id="A0ABD5ZQC0"/>
<organism evidence="1 2">
    <name type="scientific">Halosegnis marinus</name>
    <dbReference type="NCBI Taxonomy" id="3034023"/>
    <lineage>
        <taxon>Archaea</taxon>
        <taxon>Methanobacteriati</taxon>
        <taxon>Methanobacteriota</taxon>
        <taxon>Stenosarchaea group</taxon>
        <taxon>Halobacteria</taxon>
        <taxon>Halobacteriales</taxon>
        <taxon>Natronomonadaceae</taxon>
        <taxon>Halosegnis</taxon>
    </lineage>
</organism>
<dbReference type="Pfam" id="PF23954">
    <property type="entry name" value="DUF7283"/>
    <property type="match status" value="1"/>
</dbReference>
<evidence type="ECO:0000313" key="1">
    <source>
        <dbReference type="EMBL" id="MFC7235801.1"/>
    </source>
</evidence>
<proteinExistence type="predicted"/>
<name>A0ABD5ZQC0_9EURY</name>
<dbReference type="EMBL" id="JBHTAP010000001">
    <property type="protein sequence ID" value="MFC7235801.1"/>
    <property type="molecule type" value="Genomic_DNA"/>
</dbReference>
<accession>A0ABD5ZQC0</accession>